<evidence type="ECO:0000313" key="2">
    <source>
        <dbReference type="Proteomes" id="UP000008637"/>
    </source>
</evidence>
<proteinExistence type="predicted"/>
<gene>
    <name evidence="1" type="ordered locus">HF1_04310</name>
</gene>
<sequence>MVLTPSQMACGLGAACAVGTGSYFALTRSSGDETPKIKLSEQLVKDGFTLLNFESGNEHQSEWTTILEKYKAGSKEKFEGLNLLGDGEADHANKNIASLKGFCKALVGATDVSESYNKARRWCVVPKKVSEIFTALKKTVLKNEESPAEDNDQWKIKIGSYDGKALPISGVTWPQTGETEQIKALKKGCKDLLAKDVKTYDDAFGEDYRTAERWCIAD</sequence>
<name>E8ZH18_MYCHL</name>
<protein>
    <submittedName>
        <fullName evidence="1">Uncharacterized protein</fullName>
    </submittedName>
</protein>
<dbReference type="HOGENOM" id="CLU_098620_3_0_14"/>
<dbReference type="KEGG" id="mha:HF1_04310"/>
<keyword evidence="2" id="KW-1185">Reference proteome</keyword>
<accession>E8ZH18</accession>
<evidence type="ECO:0000313" key="1">
    <source>
        <dbReference type="EMBL" id="CBY92439.1"/>
    </source>
</evidence>
<dbReference type="EMBL" id="FR773153">
    <property type="protein sequence ID" value="CBY92439.1"/>
    <property type="molecule type" value="Genomic_DNA"/>
</dbReference>
<dbReference type="AlphaFoldDB" id="E8ZH18"/>
<organism evidence="1 2">
    <name type="scientific">Mycoplasma haemofelis (strain Langford 1)</name>
    <name type="common">Haemobartonella felis</name>
    <dbReference type="NCBI Taxonomy" id="941640"/>
    <lineage>
        <taxon>Bacteria</taxon>
        <taxon>Bacillati</taxon>
        <taxon>Mycoplasmatota</taxon>
        <taxon>Mollicutes</taxon>
        <taxon>Mycoplasmataceae</taxon>
        <taxon>Mycoplasma</taxon>
    </lineage>
</organism>
<dbReference type="Proteomes" id="UP000008637">
    <property type="component" value="Chromosome"/>
</dbReference>
<reference evidence="1 2" key="1">
    <citation type="journal article" date="2011" name="J. Bacteriol.">
        <title>Complete genome sequence of Mycoplasma haemofelis, a hemotropic mycoplasma.</title>
        <authorList>
            <person name="Barker E.N."/>
            <person name="Helps C.R."/>
            <person name="Peters I.R."/>
            <person name="Darby A.C."/>
            <person name="Radford A.D."/>
            <person name="Tasker S."/>
        </authorList>
    </citation>
    <scope>NUCLEOTIDE SEQUENCE [LARGE SCALE GENOMIC DNA]</scope>
    <source>
        <strain evidence="1 2">Langford 1</strain>
    </source>
</reference>